<reference evidence="1 2" key="1">
    <citation type="submission" date="2019-04" db="EMBL/GenBank/DDBJ databases">
        <title>Phreatobacter aquaticus sp. nov.</title>
        <authorList>
            <person name="Choi A."/>
        </authorList>
    </citation>
    <scope>NUCLEOTIDE SEQUENCE [LARGE SCALE GENOMIC DNA]</scope>
    <source>
        <strain evidence="1 2">KCTC 52518</strain>
    </source>
</reference>
<evidence type="ECO:0008006" key="3">
    <source>
        <dbReference type="Google" id="ProtNLM"/>
    </source>
</evidence>
<accession>A0A4D7AVK8</accession>
<dbReference type="Proteomes" id="UP000298781">
    <property type="component" value="Chromosome"/>
</dbReference>
<keyword evidence="2" id="KW-1185">Reference proteome</keyword>
<name>A0A4D7AVK8_9HYPH</name>
<dbReference type="KEGG" id="pstg:E8M01_01515"/>
<dbReference type="SUPFAM" id="SSF159275">
    <property type="entry name" value="PA1994-like"/>
    <property type="match status" value="1"/>
</dbReference>
<organism evidence="1 2">
    <name type="scientific">Phreatobacter stygius</name>
    <dbReference type="NCBI Taxonomy" id="1940610"/>
    <lineage>
        <taxon>Bacteria</taxon>
        <taxon>Pseudomonadati</taxon>
        <taxon>Pseudomonadota</taxon>
        <taxon>Alphaproteobacteria</taxon>
        <taxon>Hyphomicrobiales</taxon>
        <taxon>Phreatobacteraceae</taxon>
        <taxon>Phreatobacter</taxon>
    </lineage>
</organism>
<dbReference type="OrthoDB" id="7347529at2"/>
<dbReference type="AlphaFoldDB" id="A0A4D7AVK8"/>
<dbReference type="RefSeq" id="WP_136958496.1">
    <property type="nucleotide sequence ID" value="NZ_CP039690.1"/>
</dbReference>
<sequence>MIRRWRRLDEPGLEVCRLRPTSDGVLVTASLVHAGAMPFGLNYRWQLDGDWRTRSLHLDLAADDIGSLSIERAGAAAWRVDGAARPDLDGCAELDLSATPFCNTLAIRRMAGATGELTTAYVAAPGLTVTPSRQRYQALGTDRWCYVDLGVFKGFEAVVEVDGDGLVSRYEGLFEALPD</sequence>
<gene>
    <name evidence="1" type="ORF">E8M01_01515</name>
</gene>
<dbReference type="EMBL" id="CP039690">
    <property type="protein sequence ID" value="QCI63033.1"/>
    <property type="molecule type" value="Genomic_DNA"/>
</dbReference>
<proteinExistence type="predicted"/>
<evidence type="ECO:0000313" key="2">
    <source>
        <dbReference type="Proteomes" id="UP000298781"/>
    </source>
</evidence>
<protein>
    <recommendedName>
        <fullName evidence="3">Glycolipid-binding domain-containing protein</fullName>
    </recommendedName>
</protein>
<dbReference type="InterPro" id="IPR009467">
    <property type="entry name" value="Glycolipid-bd_prot_put"/>
</dbReference>
<evidence type="ECO:0000313" key="1">
    <source>
        <dbReference type="EMBL" id="QCI63033.1"/>
    </source>
</evidence>
<dbReference type="Pfam" id="PF06475">
    <property type="entry name" value="Glycolipid_bind"/>
    <property type="match status" value="1"/>
</dbReference>